<dbReference type="EMBL" id="JBBPBM010000788">
    <property type="protein sequence ID" value="KAK8491409.1"/>
    <property type="molecule type" value="Genomic_DNA"/>
</dbReference>
<comment type="caution">
    <text evidence="1">The sequence shown here is derived from an EMBL/GenBank/DDBJ whole genome shotgun (WGS) entry which is preliminary data.</text>
</comment>
<name>A0ABR2AE66_9ROSI</name>
<proteinExistence type="predicted"/>
<reference evidence="1 2" key="1">
    <citation type="journal article" date="2024" name="G3 (Bethesda)">
        <title>Genome assembly of Hibiscus sabdariffa L. provides insights into metabolisms of medicinal natural products.</title>
        <authorList>
            <person name="Kim T."/>
        </authorList>
    </citation>
    <scope>NUCLEOTIDE SEQUENCE [LARGE SCALE GENOMIC DNA]</scope>
    <source>
        <strain evidence="1">TK-2024</strain>
        <tissue evidence="1">Old leaves</tissue>
    </source>
</reference>
<sequence>MVKEKEATTNMEEKEVISKDKGLWHTFARHGNDVDSFIVRKPSRGGNESDQKDKVKPKSRHCEGEQAKFPHHEARPVETDFAGGSLNIPNLWK</sequence>
<dbReference type="Proteomes" id="UP001472677">
    <property type="component" value="Unassembled WGS sequence"/>
</dbReference>
<organism evidence="1 2">
    <name type="scientific">Hibiscus sabdariffa</name>
    <name type="common">roselle</name>
    <dbReference type="NCBI Taxonomy" id="183260"/>
    <lineage>
        <taxon>Eukaryota</taxon>
        <taxon>Viridiplantae</taxon>
        <taxon>Streptophyta</taxon>
        <taxon>Embryophyta</taxon>
        <taxon>Tracheophyta</taxon>
        <taxon>Spermatophyta</taxon>
        <taxon>Magnoliopsida</taxon>
        <taxon>eudicotyledons</taxon>
        <taxon>Gunneridae</taxon>
        <taxon>Pentapetalae</taxon>
        <taxon>rosids</taxon>
        <taxon>malvids</taxon>
        <taxon>Malvales</taxon>
        <taxon>Malvaceae</taxon>
        <taxon>Malvoideae</taxon>
        <taxon>Hibiscus</taxon>
    </lineage>
</organism>
<evidence type="ECO:0000313" key="1">
    <source>
        <dbReference type="EMBL" id="KAK8491409.1"/>
    </source>
</evidence>
<evidence type="ECO:0000313" key="2">
    <source>
        <dbReference type="Proteomes" id="UP001472677"/>
    </source>
</evidence>
<protein>
    <submittedName>
        <fullName evidence="1">Uncharacterized protein</fullName>
    </submittedName>
</protein>
<keyword evidence="2" id="KW-1185">Reference proteome</keyword>
<gene>
    <name evidence="1" type="ORF">V6N12_065968</name>
</gene>
<accession>A0ABR2AE66</accession>